<keyword evidence="2" id="KW-1185">Reference proteome</keyword>
<sequence>MTASVSTATSRLLVIEDAGRVAEHALRAGTGALVVVDLREGSPVNPGGSCGEGGGP</sequence>
<accession>A0A495QA68</accession>
<evidence type="ECO:0000313" key="1">
    <source>
        <dbReference type="EMBL" id="RKS68365.1"/>
    </source>
</evidence>
<dbReference type="Proteomes" id="UP000274601">
    <property type="component" value="Unassembled WGS sequence"/>
</dbReference>
<organism evidence="1 2">
    <name type="scientific">Actinomadura pelletieri DSM 43383</name>
    <dbReference type="NCBI Taxonomy" id="1120940"/>
    <lineage>
        <taxon>Bacteria</taxon>
        <taxon>Bacillati</taxon>
        <taxon>Actinomycetota</taxon>
        <taxon>Actinomycetes</taxon>
        <taxon>Streptosporangiales</taxon>
        <taxon>Thermomonosporaceae</taxon>
        <taxon>Actinomadura</taxon>
    </lineage>
</organism>
<dbReference type="EMBL" id="RBWU01000008">
    <property type="protein sequence ID" value="RKS68365.1"/>
    <property type="molecule type" value="Genomic_DNA"/>
</dbReference>
<reference evidence="1 2" key="1">
    <citation type="submission" date="2018-10" db="EMBL/GenBank/DDBJ databases">
        <title>Genomic Encyclopedia of Archaeal and Bacterial Type Strains, Phase II (KMG-II): from individual species to whole genera.</title>
        <authorList>
            <person name="Goeker M."/>
        </authorList>
    </citation>
    <scope>NUCLEOTIDE SEQUENCE [LARGE SCALE GENOMIC DNA]</scope>
    <source>
        <strain evidence="1 2">DSM 43383</strain>
    </source>
</reference>
<evidence type="ECO:0000313" key="2">
    <source>
        <dbReference type="Proteomes" id="UP000274601"/>
    </source>
</evidence>
<name>A0A495QA68_9ACTN</name>
<gene>
    <name evidence="1" type="ORF">BZB76_6628</name>
</gene>
<comment type="caution">
    <text evidence="1">The sequence shown here is derived from an EMBL/GenBank/DDBJ whole genome shotgun (WGS) entry which is preliminary data.</text>
</comment>
<protein>
    <submittedName>
        <fullName evidence="1">Uncharacterized protein</fullName>
    </submittedName>
</protein>
<proteinExistence type="predicted"/>
<dbReference type="AlphaFoldDB" id="A0A495QA68"/>